<sequence length="296" mass="33492">MSIRRKSTTHDLATLRLHPDGSRVQQTSNNVKSRVAKYSVEDSRGNWVARDASGQGIVKKRKTANISNEHLEEDEFELSDDDKRSRSRSKSTAKRKVVTQEEDEKMSDMESEIRDSRAKKRRSFVRDLNFLVPPLYPALSTPVDSSSDIQTIKFSEPSSELLKSIHHFASCYYRETGHLRDGSKDYRGRKKIRGLKQLGPETAYMSAADSIASDWTRESYESEGDEDEDTSEHECNGEDENNESSSSLSNVAPNKDMYKAFDGSALVAIGMLLQEHIAHTMLSENSRTPMSQSERK</sequence>
<gene>
    <name evidence="1" type="ORF">BJ138DRAFT_1082582</name>
</gene>
<accession>A0ACB8AK51</accession>
<protein>
    <submittedName>
        <fullName evidence="1">Uncharacterized protein</fullName>
    </submittedName>
</protein>
<reference evidence="1" key="1">
    <citation type="journal article" date="2021" name="New Phytol.">
        <title>Evolutionary innovations through gain and loss of genes in the ectomycorrhizal Boletales.</title>
        <authorList>
            <person name="Wu G."/>
            <person name="Miyauchi S."/>
            <person name="Morin E."/>
            <person name="Kuo A."/>
            <person name="Drula E."/>
            <person name="Varga T."/>
            <person name="Kohler A."/>
            <person name="Feng B."/>
            <person name="Cao Y."/>
            <person name="Lipzen A."/>
            <person name="Daum C."/>
            <person name="Hundley H."/>
            <person name="Pangilinan J."/>
            <person name="Johnson J."/>
            <person name="Barry K."/>
            <person name="LaButti K."/>
            <person name="Ng V."/>
            <person name="Ahrendt S."/>
            <person name="Min B."/>
            <person name="Choi I.G."/>
            <person name="Park H."/>
            <person name="Plett J.M."/>
            <person name="Magnuson J."/>
            <person name="Spatafora J.W."/>
            <person name="Nagy L.G."/>
            <person name="Henrissat B."/>
            <person name="Grigoriev I.V."/>
            <person name="Yang Z.L."/>
            <person name="Xu J."/>
            <person name="Martin F.M."/>
        </authorList>
    </citation>
    <scope>NUCLEOTIDE SEQUENCE</scope>
    <source>
        <strain evidence="1">ATCC 28755</strain>
    </source>
</reference>
<keyword evidence="2" id="KW-1185">Reference proteome</keyword>
<evidence type="ECO:0000313" key="2">
    <source>
        <dbReference type="Proteomes" id="UP000790377"/>
    </source>
</evidence>
<organism evidence="1 2">
    <name type="scientific">Hygrophoropsis aurantiaca</name>
    <dbReference type="NCBI Taxonomy" id="72124"/>
    <lineage>
        <taxon>Eukaryota</taxon>
        <taxon>Fungi</taxon>
        <taxon>Dikarya</taxon>
        <taxon>Basidiomycota</taxon>
        <taxon>Agaricomycotina</taxon>
        <taxon>Agaricomycetes</taxon>
        <taxon>Agaricomycetidae</taxon>
        <taxon>Boletales</taxon>
        <taxon>Coniophorineae</taxon>
        <taxon>Hygrophoropsidaceae</taxon>
        <taxon>Hygrophoropsis</taxon>
    </lineage>
</organism>
<name>A0ACB8AK51_9AGAM</name>
<proteinExistence type="predicted"/>
<evidence type="ECO:0000313" key="1">
    <source>
        <dbReference type="EMBL" id="KAH7912947.1"/>
    </source>
</evidence>
<dbReference type="EMBL" id="MU267640">
    <property type="protein sequence ID" value="KAH7912947.1"/>
    <property type="molecule type" value="Genomic_DNA"/>
</dbReference>
<comment type="caution">
    <text evidence="1">The sequence shown here is derived from an EMBL/GenBank/DDBJ whole genome shotgun (WGS) entry which is preliminary data.</text>
</comment>
<dbReference type="Proteomes" id="UP000790377">
    <property type="component" value="Unassembled WGS sequence"/>
</dbReference>